<evidence type="ECO:0000313" key="3">
    <source>
        <dbReference type="Proteomes" id="UP000830962"/>
    </source>
</evidence>
<feature type="region of interest" description="Disordered" evidence="1">
    <location>
        <begin position="1"/>
        <end position="21"/>
    </location>
</feature>
<gene>
    <name evidence="2" type="ORF">CmNV_060</name>
</gene>
<protein>
    <submittedName>
        <fullName evidence="2">Uncharacterized protein</fullName>
    </submittedName>
</protein>
<accession>A0AAE8Y0U4</accession>
<reference evidence="2" key="1">
    <citation type="journal article" date="2021" name="Viruses">
        <title>Identification and Full Characterisation of Two Novel Crustacean Infecting Members of the Family Nudiviridae Provides Support for Two Subfamilies.</title>
        <authorList>
            <person name="Bateman K.S."/>
            <person name="Kerr R."/>
            <person name="Stentiford G.D."/>
            <person name="Bean T.P."/>
            <person name="Hooper C."/>
            <person name="Van Eynde B."/>
            <person name="Delbare D."/>
            <person name="Bojko J."/>
            <person name="Christiaens O."/>
            <person name="Taning C.N.T."/>
            <person name="Smagghe G."/>
            <person name="van Oers M.M."/>
            <person name="van Aerle R."/>
        </authorList>
    </citation>
    <scope>NUCLEOTIDE SEQUENCE</scope>
    <source>
        <strain evidence="2">AN2</strain>
    </source>
</reference>
<keyword evidence="3" id="KW-1185">Reference proteome</keyword>
<evidence type="ECO:0000256" key="1">
    <source>
        <dbReference type="SAM" id="MobiDB-lite"/>
    </source>
</evidence>
<feature type="compositionally biased region" description="Basic and acidic residues" evidence="1">
    <location>
        <begin position="12"/>
        <end position="21"/>
    </location>
</feature>
<proteinExistence type="predicted"/>
<organism evidence="2 3">
    <name type="scientific">Carcinus maenas nudivirus</name>
    <dbReference type="NCBI Taxonomy" id="2880837"/>
    <lineage>
        <taxon>Viruses</taxon>
        <taxon>Viruses incertae sedis</taxon>
        <taxon>Naldaviricetes</taxon>
        <taxon>Lefavirales</taxon>
        <taxon>Nudiviridae</taxon>
        <taxon>Gammanudivirus</taxon>
        <taxon>Gammanudivirus cameanadis</taxon>
    </lineage>
</organism>
<dbReference type="EMBL" id="MZ311578">
    <property type="protein sequence ID" value="UBZ25651.1"/>
    <property type="molecule type" value="Genomic_DNA"/>
</dbReference>
<evidence type="ECO:0000313" key="2">
    <source>
        <dbReference type="EMBL" id="UBZ25651.1"/>
    </source>
</evidence>
<sequence>MPKRKLTSQYAPKEKKKEECDTDMKIKKTDISKVDDIGNSTNIGELYINALQDSNTVEEESQLYIGNRQYNISTKFNPIEIFNDYFIKIMNSICGYCEDQGLSVEQIKSNPTYILVQAFLSILYFNNIIIPSNIFIRKHENNILLGECIYYNKCYEKNELNIDVSNKLVMNFITNEENFDIVLSSKINNEQYSIKDNLQKYKEDFVLTDDVHKYLVALFVLADHAATHYIEEYVSGTTDWVHHFNFAKGINTFILINTIFKISANISNLDVTPKLSIENKNKPISNESIDVDKLFVGGIGLVETINSVDLSGL</sequence>
<name>A0AAE8Y0U4_9VIRU</name>
<dbReference type="Proteomes" id="UP000830962">
    <property type="component" value="Segment"/>
</dbReference>